<feature type="compositionally biased region" description="Low complexity" evidence="6">
    <location>
        <begin position="1"/>
        <end position="16"/>
    </location>
</feature>
<keyword evidence="2" id="KW-1003">Cell membrane</keyword>
<keyword evidence="3 7" id="KW-0812">Transmembrane</keyword>
<feature type="transmembrane region" description="Helical" evidence="7">
    <location>
        <begin position="74"/>
        <end position="95"/>
    </location>
</feature>
<keyword evidence="10" id="KW-1185">Reference proteome</keyword>
<feature type="region of interest" description="Disordered" evidence="6">
    <location>
        <begin position="1"/>
        <end position="22"/>
    </location>
</feature>
<keyword evidence="5 7" id="KW-0472">Membrane</keyword>
<dbReference type="InterPro" id="IPR015414">
    <property type="entry name" value="TMEM64"/>
</dbReference>
<dbReference type="AlphaFoldDB" id="A0A498KTE9"/>
<feature type="transmembrane region" description="Helical" evidence="7">
    <location>
        <begin position="115"/>
        <end position="135"/>
    </location>
</feature>
<evidence type="ECO:0000313" key="10">
    <source>
        <dbReference type="Proteomes" id="UP000289691"/>
    </source>
</evidence>
<comment type="caution">
    <text evidence="9">The sequence shown here is derived from an EMBL/GenBank/DDBJ whole genome shotgun (WGS) entry which is preliminary data.</text>
</comment>
<evidence type="ECO:0000256" key="7">
    <source>
        <dbReference type="SAM" id="Phobius"/>
    </source>
</evidence>
<evidence type="ECO:0000313" key="9">
    <source>
        <dbReference type="EMBL" id="RXK47988.1"/>
    </source>
</evidence>
<dbReference type="PANTHER" id="PTHR12677:SF59">
    <property type="entry name" value="GOLGI APPARATUS MEMBRANE PROTEIN TVP38-RELATED"/>
    <property type="match status" value="1"/>
</dbReference>
<dbReference type="InterPro" id="IPR032816">
    <property type="entry name" value="VTT_dom"/>
</dbReference>
<proteinExistence type="predicted"/>
<protein>
    <submittedName>
        <fullName evidence="9">TVP38/TMEM64 family protein</fullName>
    </submittedName>
</protein>
<comment type="subcellular location">
    <subcellularLocation>
        <location evidence="1">Cell membrane</location>
        <topology evidence="1">Multi-pass membrane protein</topology>
    </subcellularLocation>
</comment>
<keyword evidence="4 7" id="KW-1133">Transmembrane helix</keyword>
<feature type="transmembrane region" description="Helical" evidence="7">
    <location>
        <begin position="193"/>
        <end position="212"/>
    </location>
</feature>
<sequence length="251" mass="26250">MAAEDTANGTAPAEAGEPADDESGSVFVSAAARRGTLVRSGALGFALAAVTLLVTAVFPQVTDPAWLRATLRSYGPFTPVVFATVQAVQVVVAPVPGQILAGVAGYLFGTLPGTLYTIVGVVIGSAVVFGASRLYGRPYVERVLTEDTLDRWDRFLDRTGVPGLFVLFLLPTFPDDILCFVAGLSEIDPPTFLALVLFGRGPSFLVIAYAGTQLSDGRLLRTGAVLLGLTILTGAVLFGTDRLIEALETTT</sequence>
<evidence type="ECO:0000259" key="8">
    <source>
        <dbReference type="Pfam" id="PF09335"/>
    </source>
</evidence>
<evidence type="ECO:0000256" key="4">
    <source>
        <dbReference type="ARBA" id="ARBA00022989"/>
    </source>
</evidence>
<dbReference type="GO" id="GO:0005886">
    <property type="term" value="C:plasma membrane"/>
    <property type="evidence" value="ECO:0007669"/>
    <property type="project" value="UniProtKB-SubCell"/>
</dbReference>
<name>A0A498KTE9_9EURY</name>
<dbReference type="Pfam" id="PF09335">
    <property type="entry name" value="VTT_dom"/>
    <property type="match status" value="1"/>
</dbReference>
<dbReference type="EMBL" id="RDFA01000005">
    <property type="protein sequence ID" value="RXK47988.1"/>
    <property type="molecule type" value="Genomic_DNA"/>
</dbReference>
<evidence type="ECO:0000256" key="5">
    <source>
        <dbReference type="ARBA" id="ARBA00023136"/>
    </source>
</evidence>
<evidence type="ECO:0000256" key="1">
    <source>
        <dbReference type="ARBA" id="ARBA00004651"/>
    </source>
</evidence>
<evidence type="ECO:0000256" key="6">
    <source>
        <dbReference type="SAM" id="MobiDB-lite"/>
    </source>
</evidence>
<gene>
    <name evidence="9" type="ORF">EAF64_15255</name>
</gene>
<dbReference type="Proteomes" id="UP000289691">
    <property type="component" value="Unassembled WGS sequence"/>
</dbReference>
<evidence type="ECO:0000256" key="3">
    <source>
        <dbReference type="ARBA" id="ARBA00022692"/>
    </source>
</evidence>
<reference evidence="9 10" key="1">
    <citation type="submission" date="2019-01" db="EMBL/GenBank/DDBJ databases">
        <title>Halorientalis sp. F13-25 a new haloarchaeum isolated from hypersaline water.</title>
        <authorList>
            <person name="Ana D.-V."/>
            <person name="Cristina S.-P."/>
            <person name="Antonio V."/>
        </authorList>
    </citation>
    <scope>NUCLEOTIDE SEQUENCE [LARGE SCALE GENOMIC DNA]</scope>
    <source>
        <strain evidence="9 10">F13-25</strain>
    </source>
</reference>
<dbReference type="OrthoDB" id="235837at2157"/>
<organism evidence="9 10">
    <name type="scientific">Halorientalis pallida</name>
    <dbReference type="NCBI Taxonomy" id="2479928"/>
    <lineage>
        <taxon>Archaea</taxon>
        <taxon>Methanobacteriati</taxon>
        <taxon>Methanobacteriota</taxon>
        <taxon>Stenosarchaea group</taxon>
        <taxon>Halobacteria</taxon>
        <taxon>Halobacteriales</taxon>
        <taxon>Haloarculaceae</taxon>
        <taxon>Halorientalis</taxon>
    </lineage>
</organism>
<accession>A0A498KTE9</accession>
<feature type="domain" description="VTT" evidence="8">
    <location>
        <begin position="95"/>
        <end position="212"/>
    </location>
</feature>
<feature type="transmembrane region" description="Helical" evidence="7">
    <location>
        <begin position="219"/>
        <end position="238"/>
    </location>
</feature>
<dbReference type="RefSeq" id="WP_129069840.1">
    <property type="nucleotide sequence ID" value="NZ_RDFA01000005.1"/>
</dbReference>
<dbReference type="PANTHER" id="PTHR12677">
    <property type="entry name" value="GOLGI APPARATUS MEMBRANE PROTEIN TVP38-RELATED"/>
    <property type="match status" value="1"/>
</dbReference>
<feature type="transmembrane region" description="Helical" evidence="7">
    <location>
        <begin position="42"/>
        <end position="62"/>
    </location>
</feature>
<evidence type="ECO:0000256" key="2">
    <source>
        <dbReference type="ARBA" id="ARBA00022475"/>
    </source>
</evidence>